<organism evidence="2 3">
    <name type="scientific">Enterococcus florum</name>
    <dbReference type="NCBI Taxonomy" id="2480627"/>
    <lineage>
        <taxon>Bacteria</taxon>
        <taxon>Bacillati</taxon>
        <taxon>Bacillota</taxon>
        <taxon>Bacilli</taxon>
        <taxon>Lactobacillales</taxon>
        <taxon>Enterococcaceae</taxon>
        <taxon>Enterococcus</taxon>
    </lineage>
</organism>
<proteinExistence type="predicted"/>
<feature type="transmembrane region" description="Helical" evidence="1">
    <location>
        <begin position="101"/>
        <end position="122"/>
    </location>
</feature>
<evidence type="ECO:0000313" key="3">
    <source>
        <dbReference type="Proteomes" id="UP000290567"/>
    </source>
</evidence>
<reference evidence="3" key="1">
    <citation type="submission" date="2019-02" db="EMBL/GenBank/DDBJ databases">
        <title>Draft genome sequence of Enterococcus sp. Gos25-1.</title>
        <authorList>
            <person name="Tanaka N."/>
            <person name="Shiwa Y."/>
            <person name="Fujita N."/>
        </authorList>
    </citation>
    <scope>NUCLEOTIDE SEQUENCE [LARGE SCALE GENOMIC DNA]</scope>
    <source>
        <strain evidence="3">Gos25-1</strain>
    </source>
</reference>
<gene>
    <name evidence="2" type="ORF">NRIC_13260</name>
</gene>
<keyword evidence="1" id="KW-0472">Membrane</keyword>
<evidence type="ECO:0000256" key="1">
    <source>
        <dbReference type="SAM" id="Phobius"/>
    </source>
</evidence>
<feature type="transmembrane region" description="Helical" evidence="1">
    <location>
        <begin position="134"/>
        <end position="152"/>
    </location>
</feature>
<protein>
    <submittedName>
        <fullName evidence="2">Membrane protein</fullName>
    </submittedName>
</protein>
<keyword evidence="1" id="KW-1133">Transmembrane helix</keyword>
<sequence>MRLVETRVYAFLMLITDYILIGILWVVGCLPLVTFVASCNGIAYTMRQWHGQGSGEILRNYWTGFKRQLSLSLLVSLLYLSLYFVSDSNVQQLQGGLSNQWLAVIYLMSLIVSISLLFRIIWQMTGERQSWQSVLRAAVFSVMTYFLSNLLVVGITLLFIGLVFVFPPFIFLFAGGYWKLIQLGLAQKF</sequence>
<dbReference type="Proteomes" id="UP000290567">
    <property type="component" value="Unassembled WGS sequence"/>
</dbReference>
<keyword evidence="1" id="KW-0812">Transmembrane</keyword>
<dbReference type="OrthoDB" id="2182676at2"/>
<dbReference type="AlphaFoldDB" id="A0A4P5P6A7"/>
<evidence type="ECO:0000313" key="2">
    <source>
        <dbReference type="EMBL" id="GCF93435.1"/>
    </source>
</evidence>
<feature type="transmembrane region" description="Helical" evidence="1">
    <location>
        <begin position="158"/>
        <end position="178"/>
    </location>
</feature>
<feature type="transmembrane region" description="Helical" evidence="1">
    <location>
        <begin position="69"/>
        <end position="86"/>
    </location>
</feature>
<dbReference type="Pfam" id="PF04854">
    <property type="entry name" value="DUF624"/>
    <property type="match status" value="1"/>
</dbReference>
<keyword evidence="3" id="KW-1185">Reference proteome</keyword>
<dbReference type="PROSITE" id="PS51257">
    <property type="entry name" value="PROKAR_LIPOPROTEIN"/>
    <property type="match status" value="1"/>
</dbReference>
<feature type="transmembrane region" description="Helical" evidence="1">
    <location>
        <begin position="12"/>
        <end position="37"/>
    </location>
</feature>
<comment type="caution">
    <text evidence="2">The sequence shown here is derived from an EMBL/GenBank/DDBJ whole genome shotgun (WGS) entry which is preliminary data.</text>
</comment>
<accession>A0A4P5P6A7</accession>
<dbReference type="EMBL" id="BJCC01000010">
    <property type="protein sequence ID" value="GCF93435.1"/>
    <property type="molecule type" value="Genomic_DNA"/>
</dbReference>
<dbReference type="InterPro" id="IPR006938">
    <property type="entry name" value="DUF624"/>
</dbReference>
<dbReference type="RefSeq" id="WP_146621892.1">
    <property type="nucleotide sequence ID" value="NZ_BJCC01000010.1"/>
</dbReference>
<name>A0A4P5P6A7_9ENTE</name>